<dbReference type="Gene3D" id="3.90.50.10">
    <property type="entry name" value="Photosynthetic Reaction Center, subunit H, domain 2"/>
    <property type="match status" value="1"/>
</dbReference>
<dbReference type="GO" id="GO:0019684">
    <property type="term" value="P:photosynthesis, light reaction"/>
    <property type="evidence" value="ECO:0007669"/>
    <property type="project" value="InterPro"/>
</dbReference>
<dbReference type="SUPFAM" id="SSF50346">
    <property type="entry name" value="PRC-barrel domain"/>
    <property type="match status" value="1"/>
</dbReference>
<proteinExistence type="predicted"/>
<dbReference type="GO" id="GO:0030077">
    <property type="term" value="C:plasma membrane light-harvesting complex"/>
    <property type="evidence" value="ECO:0007669"/>
    <property type="project" value="InterPro"/>
</dbReference>
<dbReference type="EMBL" id="DS999644">
    <property type="protein sequence ID" value="EFE76086.2"/>
    <property type="molecule type" value="Genomic_DNA"/>
</dbReference>
<dbReference type="InterPro" id="IPR014747">
    <property type="entry name" value="Bac_photo_RC_H_C"/>
</dbReference>
<name>D6ASX2_STRFL</name>
<dbReference type="AlphaFoldDB" id="D6ASX2"/>
<dbReference type="InterPro" id="IPR011033">
    <property type="entry name" value="PRC_barrel-like_sf"/>
</dbReference>
<feature type="non-terminal residue" evidence="1">
    <location>
        <position position="1"/>
    </location>
</feature>
<reference evidence="2" key="2">
    <citation type="submission" date="2008-12" db="EMBL/GenBank/DDBJ databases">
        <title>Annotation of Streptomyces roseosporus strain NRRL 15998.</title>
        <authorList>
            <consortium name="The Broad Institute Genome Sequencing Platform"/>
            <consortium name="Broad Institute Microbial Sequencing Center"/>
            <person name="Fischbach M."/>
            <person name="Ward D."/>
            <person name="Young S."/>
            <person name="Kodira C.D."/>
            <person name="Zeng Q."/>
            <person name="Koehrsen M."/>
            <person name="Godfrey P."/>
            <person name="Alvarado L."/>
            <person name="Berlin A.M."/>
            <person name="Borenstein D."/>
            <person name="Chen Z."/>
            <person name="Engels R."/>
            <person name="Freedman E."/>
            <person name="Gellesch M."/>
            <person name="Goldberg J."/>
            <person name="Griggs A."/>
            <person name="Gujja S."/>
            <person name="Heiman D.I."/>
            <person name="Hepburn T.A."/>
            <person name="Howarth C."/>
            <person name="Jen D."/>
            <person name="Larson L."/>
            <person name="Lewis B."/>
            <person name="Mehta T."/>
            <person name="Park D."/>
            <person name="Pearson M."/>
            <person name="Roberts A."/>
            <person name="Saif S."/>
            <person name="Shea T.D."/>
            <person name="Shenoy N."/>
            <person name="Sisk P."/>
            <person name="Stolte C."/>
            <person name="Sykes S.N."/>
            <person name="Walk T."/>
            <person name="White J."/>
            <person name="Yandava C."/>
            <person name="Straight P."/>
            <person name="Clardy J."/>
            <person name="Hung D."/>
            <person name="Kolter R."/>
            <person name="Mekalanos J."/>
            <person name="Walker S."/>
            <person name="Walsh C.T."/>
            <person name="Wieland B.L.C."/>
            <person name="Ilzarbe M."/>
            <person name="Galagan J."/>
            <person name="Nusbaum C."/>
            <person name="Birren B."/>
        </authorList>
    </citation>
    <scope>NUCLEOTIDE SEQUENCE [LARGE SCALE GENOMIC DNA]</scope>
    <source>
        <strain evidence="2">NRRL 15998</strain>
    </source>
</reference>
<organism evidence="1 2">
    <name type="scientific">Streptomyces filamentosus NRRL 15998</name>
    <dbReference type="NCBI Taxonomy" id="457431"/>
    <lineage>
        <taxon>Bacteria</taxon>
        <taxon>Bacillati</taxon>
        <taxon>Actinomycetota</taxon>
        <taxon>Actinomycetes</taxon>
        <taxon>Kitasatosporales</taxon>
        <taxon>Streptomycetaceae</taxon>
        <taxon>Streptomyces</taxon>
    </lineage>
</organism>
<protein>
    <recommendedName>
        <fullName evidence="3">PRC-barrel domain containing protein</fullName>
    </recommendedName>
</protein>
<evidence type="ECO:0008006" key="3">
    <source>
        <dbReference type="Google" id="ProtNLM"/>
    </source>
</evidence>
<accession>D6ASX2</accession>
<evidence type="ECO:0000313" key="1">
    <source>
        <dbReference type="EMBL" id="EFE76086.2"/>
    </source>
</evidence>
<reference evidence="2" key="1">
    <citation type="submission" date="2008-10" db="EMBL/GenBank/DDBJ databases">
        <authorList>
            <person name="Molnar K."/>
        </authorList>
    </citation>
    <scope>NUCLEOTIDE SEQUENCE [LARGE SCALE GENOMIC DNA]</scope>
    <source>
        <strain evidence="2">NRRL 15998</strain>
    </source>
</reference>
<dbReference type="Proteomes" id="UP000003986">
    <property type="component" value="Unassembled WGS sequence"/>
</dbReference>
<gene>
    <name evidence="1" type="ORF">SSGG_03453</name>
</gene>
<evidence type="ECO:0000313" key="2">
    <source>
        <dbReference type="Proteomes" id="UP000003986"/>
    </source>
</evidence>
<sequence>GDVAVGDVWAFGRDSGFVAGQVLVGFDVESADGVIGHVERLEDEPGKQHLVVDTGVWKFGRSVLIPAGAVTVVDGEDRKVKVAASREEIKSAPRFTTDSETTDRAYLAEVGAYYVSLRG</sequence>